<reference evidence="3" key="1">
    <citation type="journal article" date="2019" name="Int. J. Syst. Evol. Microbiol.">
        <title>The Global Catalogue of Microorganisms (GCM) 10K type strain sequencing project: providing services to taxonomists for standard genome sequencing and annotation.</title>
        <authorList>
            <consortium name="The Broad Institute Genomics Platform"/>
            <consortium name="The Broad Institute Genome Sequencing Center for Infectious Disease"/>
            <person name="Wu L."/>
            <person name="Ma J."/>
        </authorList>
    </citation>
    <scope>NUCLEOTIDE SEQUENCE [LARGE SCALE GENOMIC DNA]</scope>
    <source>
        <strain evidence="3">JCM 17111</strain>
    </source>
</reference>
<gene>
    <name evidence="2" type="ORF">GCM10022395_03920</name>
</gene>
<protein>
    <recommendedName>
        <fullName evidence="4">Isoleucyl-tRNA synthetase</fullName>
    </recommendedName>
</protein>
<comment type="caution">
    <text evidence="2">The sequence shown here is derived from an EMBL/GenBank/DDBJ whole genome shotgun (WGS) entry which is preliminary data.</text>
</comment>
<evidence type="ECO:0000313" key="2">
    <source>
        <dbReference type="EMBL" id="GAA3555726.1"/>
    </source>
</evidence>
<name>A0ABP6WSV8_9FLAO</name>
<dbReference type="EMBL" id="BAABCY010000014">
    <property type="protein sequence ID" value="GAA3555726.1"/>
    <property type="molecule type" value="Genomic_DNA"/>
</dbReference>
<organism evidence="2 3">
    <name type="scientific">Snuella lapsa</name>
    <dbReference type="NCBI Taxonomy" id="870481"/>
    <lineage>
        <taxon>Bacteria</taxon>
        <taxon>Pseudomonadati</taxon>
        <taxon>Bacteroidota</taxon>
        <taxon>Flavobacteriia</taxon>
        <taxon>Flavobacteriales</taxon>
        <taxon>Flavobacteriaceae</taxon>
        <taxon>Snuella</taxon>
    </lineage>
</organism>
<dbReference type="Proteomes" id="UP001500954">
    <property type="component" value="Unassembled WGS sequence"/>
</dbReference>
<keyword evidence="3" id="KW-1185">Reference proteome</keyword>
<evidence type="ECO:0008006" key="4">
    <source>
        <dbReference type="Google" id="ProtNLM"/>
    </source>
</evidence>
<dbReference type="RefSeq" id="WP_345004051.1">
    <property type="nucleotide sequence ID" value="NZ_BAABCY010000014.1"/>
</dbReference>
<keyword evidence="1" id="KW-1133">Transmembrane helix</keyword>
<feature type="transmembrane region" description="Helical" evidence="1">
    <location>
        <begin position="29"/>
        <end position="51"/>
    </location>
</feature>
<sequence>MKYLITVLFVLSLGSIVTGYILDSEYSQKLIGFGVLGLFIVVFPLFAYYRWKDKDLKDYMLTKENLDKMREDQREKKY</sequence>
<proteinExistence type="predicted"/>
<accession>A0ABP6WSV8</accession>
<evidence type="ECO:0000256" key="1">
    <source>
        <dbReference type="SAM" id="Phobius"/>
    </source>
</evidence>
<evidence type="ECO:0000313" key="3">
    <source>
        <dbReference type="Proteomes" id="UP001500954"/>
    </source>
</evidence>
<keyword evidence="1" id="KW-0812">Transmembrane</keyword>
<keyword evidence="1" id="KW-0472">Membrane</keyword>